<dbReference type="RefSeq" id="XP_002109935.1">
    <property type="nucleotide sequence ID" value="XM_002109899.1"/>
</dbReference>
<dbReference type="EMBL" id="DS985242">
    <property type="protein sequence ID" value="EDV28101.1"/>
    <property type="molecule type" value="Genomic_DNA"/>
</dbReference>
<reference evidence="10 11" key="1">
    <citation type="journal article" date="2008" name="Nature">
        <title>The Trichoplax genome and the nature of placozoans.</title>
        <authorList>
            <person name="Srivastava M."/>
            <person name="Begovic E."/>
            <person name="Chapman J."/>
            <person name="Putnam N.H."/>
            <person name="Hellsten U."/>
            <person name="Kawashima T."/>
            <person name="Kuo A."/>
            <person name="Mitros T."/>
            <person name="Salamov A."/>
            <person name="Carpenter M.L."/>
            <person name="Signorovitch A.Y."/>
            <person name="Moreno M.A."/>
            <person name="Kamm K."/>
            <person name="Grimwood J."/>
            <person name="Schmutz J."/>
            <person name="Shapiro H."/>
            <person name="Grigoriev I.V."/>
            <person name="Buss L.W."/>
            <person name="Schierwater B."/>
            <person name="Dellaporta S.L."/>
            <person name="Rokhsar D.S."/>
        </authorList>
    </citation>
    <scope>NUCLEOTIDE SEQUENCE [LARGE SCALE GENOMIC DNA]</scope>
    <source>
        <strain evidence="10 11">Grell-BS-1999</strain>
    </source>
</reference>
<evidence type="ECO:0000256" key="1">
    <source>
        <dbReference type="ARBA" id="ARBA00004395"/>
    </source>
</evidence>
<dbReference type="GO" id="GO:0017119">
    <property type="term" value="C:Golgi transport complex"/>
    <property type="evidence" value="ECO:0000318"/>
    <property type="project" value="GO_Central"/>
</dbReference>
<evidence type="ECO:0000256" key="4">
    <source>
        <dbReference type="ARBA" id="ARBA00022448"/>
    </source>
</evidence>
<dbReference type="Pfam" id="PF10191">
    <property type="entry name" value="COG7"/>
    <property type="match status" value="2"/>
</dbReference>
<protein>
    <recommendedName>
        <fullName evidence="3">Conserved oligomeric Golgi complex subunit 7</fullName>
    </recommendedName>
    <alternativeName>
        <fullName evidence="8">Component of oligomeric Golgi complex 7</fullName>
    </alternativeName>
</protein>
<evidence type="ECO:0000256" key="6">
    <source>
        <dbReference type="ARBA" id="ARBA00023034"/>
    </source>
</evidence>
<evidence type="ECO:0000256" key="3">
    <source>
        <dbReference type="ARBA" id="ARBA00020984"/>
    </source>
</evidence>
<dbReference type="GO" id="GO:0000139">
    <property type="term" value="C:Golgi membrane"/>
    <property type="evidence" value="ECO:0007669"/>
    <property type="project" value="UniProtKB-SubCell"/>
</dbReference>
<comment type="similarity">
    <text evidence="2">Belongs to the COG7 family.</text>
</comment>
<dbReference type="GO" id="GO:0006886">
    <property type="term" value="P:intracellular protein transport"/>
    <property type="evidence" value="ECO:0007669"/>
    <property type="project" value="InterPro"/>
</dbReference>
<dbReference type="GO" id="GO:0007030">
    <property type="term" value="P:Golgi organization"/>
    <property type="evidence" value="ECO:0000318"/>
    <property type="project" value="GO_Central"/>
</dbReference>
<dbReference type="KEGG" id="tad:TRIADDRAFT_53345"/>
<dbReference type="PANTHER" id="PTHR21443:SF0">
    <property type="entry name" value="CONSERVED OLIGOMERIC GOLGI COMPLEX SUBUNIT 7"/>
    <property type="match status" value="1"/>
</dbReference>
<dbReference type="CTD" id="6750593"/>
<keyword evidence="7" id="KW-0472">Membrane</keyword>
<gene>
    <name evidence="10" type="ORF">TRIADDRAFT_53345</name>
</gene>
<dbReference type="OrthoDB" id="245173at2759"/>
<evidence type="ECO:0000313" key="10">
    <source>
        <dbReference type="EMBL" id="EDV28101.1"/>
    </source>
</evidence>
<dbReference type="GeneID" id="6750593"/>
<keyword evidence="9" id="KW-0175">Coiled coil</keyword>
<dbReference type="GO" id="GO:0006890">
    <property type="term" value="P:retrograde vesicle-mediated transport, Golgi to endoplasmic reticulum"/>
    <property type="evidence" value="ECO:0000318"/>
    <property type="project" value="GO_Central"/>
</dbReference>
<dbReference type="Proteomes" id="UP000009022">
    <property type="component" value="Unassembled WGS sequence"/>
</dbReference>
<dbReference type="PANTHER" id="PTHR21443">
    <property type="entry name" value="CONSERVED OLIGOMERIC GOLGI COMPLEX COMPONENT 7"/>
    <property type="match status" value="1"/>
</dbReference>
<name>B3RNZ3_TRIAD</name>
<keyword evidence="5" id="KW-0653">Protein transport</keyword>
<accession>B3RNZ3</accession>
<evidence type="ECO:0000256" key="5">
    <source>
        <dbReference type="ARBA" id="ARBA00022927"/>
    </source>
</evidence>
<dbReference type="InterPro" id="IPR019335">
    <property type="entry name" value="COG7"/>
</dbReference>
<evidence type="ECO:0000313" key="11">
    <source>
        <dbReference type="Proteomes" id="UP000009022"/>
    </source>
</evidence>
<keyword evidence="4" id="KW-0813">Transport</keyword>
<evidence type="ECO:0000256" key="8">
    <source>
        <dbReference type="ARBA" id="ARBA00031345"/>
    </source>
</evidence>
<dbReference type="OMA" id="LKYYHNC"/>
<comment type="subcellular location">
    <subcellularLocation>
        <location evidence="1">Golgi apparatus membrane</location>
        <topology evidence="1">Peripheral membrane protein</topology>
    </subcellularLocation>
</comment>
<evidence type="ECO:0000256" key="2">
    <source>
        <dbReference type="ARBA" id="ARBA00005831"/>
    </source>
</evidence>
<dbReference type="AlphaFoldDB" id="B3RNZ3"/>
<dbReference type="STRING" id="10228.B3RNZ3"/>
<evidence type="ECO:0000256" key="9">
    <source>
        <dbReference type="SAM" id="Coils"/>
    </source>
</evidence>
<dbReference type="PhylomeDB" id="B3RNZ3"/>
<dbReference type="FunCoup" id="B3RNZ3">
    <property type="interactions" value="994"/>
</dbReference>
<dbReference type="HOGENOM" id="CLU_006044_2_0_1"/>
<feature type="coiled-coil region" evidence="9">
    <location>
        <begin position="45"/>
        <end position="104"/>
    </location>
</feature>
<keyword evidence="6" id="KW-0333">Golgi apparatus</keyword>
<evidence type="ECO:0000256" key="7">
    <source>
        <dbReference type="ARBA" id="ARBA00023136"/>
    </source>
</evidence>
<organism evidence="10 11">
    <name type="scientific">Trichoplax adhaerens</name>
    <name type="common">Trichoplax reptans</name>
    <dbReference type="NCBI Taxonomy" id="10228"/>
    <lineage>
        <taxon>Eukaryota</taxon>
        <taxon>Metazoa</taxon>
        <taxon>Placozoa</taxon>
        <taxon>Uniplacotomia</taxon>
        <taxon>Trichoplacea</taxon>
        <taxon>Trichoplacidae</taxon>
        <taxon>Trichoplax</taxon>
    </lineage>
</organism>
<sequence length="710" mass="81028">MVLCHVCDFSRFSDSDFDVKKWVNAALRSNKDPNVALDAHASTLVMKLQLYIQEANNTLEEESQQMVQNLPRVLREIEGVYKETTLLKDQMNSVKNDIEKVEIETSESMKMLVELDSIKSRMQAASNVIQEADNWSVLVSDVDGICKRGDIDAEVLNYLPDYEKRKQTLEKLKDKLEALVSPKLIAAFNDHDIEATRDYVRIFQDIYRMNFLERYYNHCRKSVLQDAWSALIREDMETLPMFEEFYDLVLSSWHAEVSWCVQIFPNAIDLVNSVLAQSLSALDPSIYQYISDYINDFANPVMKIEQLTAFRKCTFRFAEGLDTALSNQQINDPRTTNQLVQAIHSPFTKLLLKYSDWEKENLMANLKSLSFEIDGILDTVSRINEYVGKAFTWANEARNRCFDLTQGCGIYGLGSALETYFIKYLNEHFDIVKNLRDLCRIGVLSNITAPSPASQNTEFQDDWTVFQNAFRLIQTCGDIIIKSNSLSARLQKSINNQADKLLAPANLQRTLVHYNYLVDDDSEEMSSLSYLVERCQQALKSVKVWSAEKEVSDVSNEDLPTFISPSSYITQIGDYLLNLPQQLEPFATQNNPSLEMALKEGKLPYPDTSDNEDTSLNVNDTTIYWLGAVARGTVLTYVENIMKIPTLTDHAARQLIEDIEYLFNILEALEISPGIKLKQIVLLLKSPSSLTENDKLRSLRSGDYNQETAA</sequence>
<dbReference type="InParanoid" id="B3RNZ3"/>
<proteinExistence type="inferred from homology"/>
<dbReference type="eggNOG" id="KOG4182">
    <property type="taxonomic scope" value="Eukaryota"/>
</dbReference>
<keyword evidence="11" id="KW-1185">Reference proteome</keyword>